<evidence type="ECO:0000256" key="3">
    <source>
        <dbReference type="ARBA" id="ARBA00023082"/>
    </source>
</evidence>
<dbReference type="GO" id="GO:0003677">
    <property type="term" value="F:DNA binding"/>
    <property type="evidence" value="ECO:0007669"/>
    <property type="project" value="InterPro"/>
</dbReference>
<evidence type="ECO:0008006" key="9">
    <source>
        <dbReference type="Google" id="ProtNLM"/>
    </source>
</evidence>
<dbReference type="GO" id="GO:0016987">
    <property type="term" value="F:sigma factor activity"/>
    <property type="evidence" value="ECO:0007669"/>
    <property type="project" value="UniProtKB-KW"/>
</dbReference>
<dbReference type="GO" id="GO:0006352">
    <property type="term" value="P:DNA-templated transcription initiation"/>
    <property type="evidence" value="ECO:0007669"/>
    <property type="project" value="InterPro"/>
</dbReference>
<dbReference type="Pfam" id="PF08281">
    <property type="entry name" value="Sigma70_r4_2"/>
    <property type="match status" value="1"/>
</dbReference>
<sequence length="182" mass="20424">MSVEARRRFDRLILPLVDDGFRLARWLTGSATDAEDVMQEACLRAFLALDRLIETNVRAWFLTIVRNACYSWLAKHRPGINLSSELLQPRDRSLLERGGAAAEPMPSPEDMLIAKDEGERLAGAIGTLPLAMKEVLVLREYHGLSYREISEVSGVPIGTVMSRLARAREQLLASFRRTADET</sequence>
<accession>A0A916ZSU6</accession>
<keyword evidence="4" id="KW-0804">Transcription</keyword>
<dbReference type="RefSeq" id="WP_188910674.1">
    <property type="nucleotide sequence ID" value="NZ_BMIQ01000005.1"/>
</dbReference>
<dbReference type="InterPro" id="IPR007627">
    <property type="entry name" value="RNA_pol_sigma70_r2"/>
</dbReference>
<dbReference type="InterPro" id="IPR036388">
    <property type="entry name" value="WH-like_DNA-bd_sf"/>
</dbReference>
<evidence type="ECO:0000313" key="7">
    <source>
        <dbReference type="EMBL" id="GGE12465.1"/>
    </source>
</evidence>
<dbReference type="SUPFAM" id="SSF88659">
    <property type="entry name" value="Sigma3 and sigma4 domains of RNA polymerase sigma factors"/>
    <property type="match status" value="1"/>
</dbReference>
<dbReference type="CDD" id="cd06171">
    <property type="entry name" value="Sigma70_r4"/>
    <property type="match status" value="1"/>
</dbReference>
<dbReference type="InterPro" id="IPR013325">
    <property type="entry name" value="RNA_pol_sigma_r2"/>
</dbReference>
<dbReference type="InterPro" id="IPR039425">
    <property type="entry name" value="RNA_pol_sigma-70-like"/>
</dbReference>
<dbReference type="AlphaFoldDB" id="A0A916ZSU6"/>
<dbReference type="SUPFAM" id="SSF88946">
    <property type="entry name" value="Sigma2 domain of RNA polymerase sigma factors"/>
    <property type="match status" value="1"/>
</dbReference>
<reference evidence="7" key="2">
    <citation type="submission" date="2020-09" db="EMBL/GenBank/DDBJ databases">
        <authorList>
            <person name="Sun Q."/>
            <person name="Zhou Y."/>
        </authorList>
    </citation>
    <scope>NUCLEOTIDE SEQUENCE</scope>
    <source>
        <strain evidence="7">CGMCC 1.15367</strain>
    </source>
</reference>
<keyword evidence="8" id="KW-1185">Reference proteome</keyword>
<proteinExistence type="inferred from homology"/>
<dbReference type="PANTHER" id="PTHR43133:SF25">
    <property type="entry name" value="RNA POLYMERASE SIGMA FACTOR RFAY-RELATED"/>
    <property type="match status" value="1"/>
</dbReference>
<comment type="similarity">
    <text evidence="1">Belongs to the sigma-70 factor family. ECF subfamily.</text>
</comment>
<evidence type="ECO:0000256" key="4">
    <source>
        <dbReference type="ARBA" id="ARBA00023163"/>
    </source>
</evidence>
<evidence type="ECO:0000259" key="5">
    <source>
        <dbReference type="Pfam" id="PF04542"/>
    </source>
</evidence>
<organism evidence="7 8">
    <name type="scientific">Aureimonas endophytica</name>
    <dbReference type="NCBI Taxonomy" id="2027858"/>
    <lineage>
        <taxon>Bacteria</taxon>
        <taxon>Pseudomonadati</taxon>
        <taxon>Pseudomonadota</taxon>
        <taxon>Alphaproteobacteria</taxon>
        <taxon>Hyphomicrobiales</taxon>
        <taxon>Aurantimonadaceae</taxon>
        <taxon>Aureimonas</taxon>
    </lineage>
</organism>
<feature type="domain" description="RNA polymerase sigma factor 70 region 4 type 2" evidence="6">
    <location>
        <begin position="120"/>
        <end position="171"/>
    </location>
</feature>
<dbReference type="InterPro" id="IPR014284">
    <property type="entry name" value="RNA_pol_sigma-70_dom"/>
</dbReference>
<evidence type="ECO:0000313" key="8">
    <source>
        <dbReference type="Proteomes" id="UP000644699"/>
    </source>
</evidence>
<dbReference type="Gene3D" id="1.10.10.10">
    <property type="entry name" value="Winged helix-like DNA-binding domain superfamily/Winged helix DNA-binding domain"/>
    <property type="match status" value="1"/>
</dbReference>
<keyword evidence="3" id="KW-0731">Sigma factor</keyword>
<feature type="domain" description="RNA polymerase sigma-70 region 2" evidence="5">
    <location>
        <begin position="21"/>
        <end position="77"/>
    </location>
</feature>
<dbReference type="Gene3D" id="1.10.1740.10">
    <property type="match status" value="1"/>
</dbReference>
<dbReference type="InterPro" id="IPR013324">
    <property type="entry name" value="RNA_pol_sigma_r3/r4-like"/>
</dbReference>
<protein>
    <recommendedName>
        <fullName evidence="9">RNA polymerase sigma-70 factor (ECF subfamily)</fullName>
    </recommendedName>
</protein>
<gene>
    <name evidence="7" type="ORF">GCM10011390_34520</name>
</gene>
<evidence type="ECO:0000256" key="1">
    <source>
        <dbReference type="ARBA" id="ARBA00010641"/>
    </source>
</evidence>
<reference evidence="7" key="1">
    <citation type="journal article" date="2014" name="Int. J. Syst. Evol. Microbiol.">
        <title>Complete genome sequence of Corynebacterium casei LMG S-19264T (=DSM 44701T), isolated from a smear-ripened cheese.</title>
        <authorList>
            <consortium name="US DOE Joint Genome Institute (JGI-PGF)"/>
            <person name="Walter F."/>
            <person name="Albersmeier A."/>
            <person name="Kalinowski J."/>
            <person name="Ruckert C."/>
        </authorList>
    </citation>
    <scope>NUCLEOTIDE SEQUENCE</scope>
    <source>
        <strain evidence="7">CGMCC 1.15367</strain>
    </source>
</reference>
<dbReference type="Pfam" id="PF04542">
    <property type="entry name" value="Sigma70_r2"/>
    <property type="match status" value="1"/>
</dbReference>
<comment type="caution">
    <text evidence="7">The sequence shown here is derived from an EMBL/GenBank/DDBJ whole genome shotgun (WGS) entry which is preliminary data.</text>
</comment>
<evidence type="ECO:0000259" key="6">
    <source>
        <dbReference type="Pfam" id="PF08281"/>
    </source>
</evidence>
<dbReference type="PANTHER" id="PTHR43133">
    <property type="entry name" value="RNA POLYMERASE ECF-TYPE SIGMA FACTO"/>
    <property type="match status" value="1"/>
</dbReference>
<dbReference type="InterPro" id="IPR013249">
    <property type="entry name" value="RNA_pol_sigma70_r4_t2"/>
</dbReference>
<dbReference type="EMBL" id="BMIQ01000005">
    <property type="protein sequence ID" value="GGE12465.1"/>
    <property type="molecule type" value="Genomic_DNA"/>
</dbReference>
<keyword evidence="2" id="KW-0805">Transcription regulation</keyword>
<evidence type="ECO:0000256" key="2">
    <source>
        <dbReference type="ARBA" id="ARBA00023015"/>
    </source>
</evidence>
<dbReference type="Proteomes" id="UP000644699">
    <property type="component" value="Unassembled WGS sequence"/>
</dbReference>
<dbReference type="NCBIfam" id="TIGR02937">
    <property type="entry name" value="sigma70-ECF"/>
    <property type="match status" value="1"/>
</dbReference>
<name>A0A916ZSU6_9HYPH</name>